<evidence type="ECO:0000256" key="6">
    <source>
        <dbReference type="ARBA" id="ARBA00022857"/>
    </source>
</evidence>
<keyword evidence="5 9" id="KW-0819">tRNA processing</keyword>
<dbReference type="EMBL" id="CP034852">
    <property type="protein sequence ID" value="QCI26945.1"/>
    <property type="molecule type" value="Genomic_DNA"/>
</dbReference>
<dbReference type="PIRSF" id="PIRSF006621">
    <property type="entry name" value="Dus"/>
    <property type="match status" value="1"/>
</dbReference>
<keyword evidence="7" id="KW-0694">RNA-binding</keyword>
<dbReference type="AlphaFoldDB" id="A0A4D6YP71"/>
<evidence type="ECO:0000256" key="10">
    <source>
        <dbReference type="PIRSR" id="PIRSR006621-1"/>
    </source>
</evidence>
<evidence type="ECO:0000256" key="8">
    <source>
        <dbReference type="ARBA" id="ARBA00023002"/>
    </source>
</evidence>
<protein>
    <recommendedName>
        <fullName evidence="9">tRNA-dihydrouridine synthase</fullName>
        <ecNumber evidence="9">1.3.1.-</ecNumber>
    </recommendedName>
</protein>
<keyword evidence="4 9" id="KW-0288">FMN</keyword>
<dbReference type="InterPro" id="IPR018517">
    <property type="entry name" value="tRNA_hU_synthase_CS"/>
</dbReference>
<dbReference type="SUPFAM" id="SSF51395">
    <property type="entry name" value="FMN-linked oxidoreductases"/>
    <property type="match status" value="1"/>
</dbReference>
<comment type="similarity">
    <text evidence="9">Belongs to the dus family.</text>
</comment>
<dbReference type="InterPro" id="IPR035587">
    <property type="entry name" value="DUS-like_FMN-bd"/>
</dbReference>
<dbReference type="EC" id="1.3.1.-" evidence="9"/>
<sequence>MKTNNKINILKKDLNYRFCVAPMLHYTDECCRYFFRLLTKKTILFTEMIPANKIIYSPYPILKINNPKNDKIVVQIAGSNTQKLAQSSKIIILNNYKNINLNLGCPSISAQKGQFGACLMNDPIKVIDSIKSIEDVIQNPISIKIRTGIDNNNTYQFLQNFTNLISKNTHCKTFFIHARTAILKNFSPKQNQNIPPLKYEYVYQLKKDFPQLNIIINGGIHSIKESLEHLKKIDGVMLGRKIYQNPLILLQIDKKIFQYNEKKNNIQKIINQYIHYYINQKYTIKKIVRPLFNVFYSSKNANIWKKTLHNFIIKKKINMHQVNEILDTANSMN</sequence>
<dbReference type="InterPro" id="IPR013785">
    <property type="entry name" value="Aldolase_TIM"/>
</dbReference>
<dbReference type="Pfam" id="PF01207">
    <property type="entry name" value="Dus"/>
    <property type="match status" value="1"/>
</dbReference>
<dbReference type="RefSeq" id="WP_158353799.1">
    <property type="nucleotide sequence ID" value="NZ_CP034852.1"/>
</dbReference>
<keyword evidence="8 9" id="KW-0560">Oxidoreductase</keyword>
<comment type="cofactor">
    <cofactor evidence="1 9 11">
        <name>FMN</name>
        <dbReference type="ChEBI" id="CHEBI:58210"/>
    </cofactor>
</comment>
<keyword evidence="2" id="KW-0820">tRNA-binding</keyword>
<dbReference type="GO" id="GO:0017150">
    <property type="term" value="F:tRNA dihydrouridine synthase activity"/>
    <property type="evidence" value="ECO:0007669"/>
    <property type="project" value="InterPro"/>
</dbReference>
<keyword evidence="11" id="KW-0547">Nucleotide-binding</keyword>
<name>A0A4D6YP71_9GAMM</name>
<evidence type="ECO:0000256" key="5">
    <source>
        <dbReference type="ARBA" id="ARBA00022694"/>
    </source>
</evidence>
<evidence type="ECO:0000313" key="13">
    <source>
        <dbReference type="EMBL" id="QCI26945.1"/>
    </source>
</evidence>
<feature type="active site" description="Proton donor" evidence="10">
    <location>
        <position position="105"/>
    </location>
</feature>
<dbReference type="GO" id="GO:0050660">
    <property type="term" value="F:flavin adenine dinucleotide binding"/>
    <property type="evidence" value="ECO:0007669"/>
    <property type="project" value="InterPro"/>
</dbReference>
<evidence type="ECO:0000256" key="7">
    <source>
        <dbReference type="ARBA" id="ARBA00022884"/>
    </source>
</evidence>
<evidence type="ECO:0000256" key="1">
    <source>
        <dbReference type="ARBA" id="ARBA00001917"/>
    </source>
</evidence>
<evidence type="ECO:0000256" key="2">
    <source>
        <dbReference type="ARBA" id="ARBA00022555"/>
    </source>
</evidence>
<dbReference type="Gene3D" id="3.20.20.70">
    <property type="entry name" value="Aldolase class I"/>
    <property type="match status" value="1"/>
</dbReference>
<evidence type="ECO:0000259" key="12">
    <source>
        <dbReference type="Pfam" id="PF01207"/>
    </source>
</evidence>
<feature type="binding site" evidence="11">
    <location>
        <begin position="217"/>
        <end position="219"/>
    </location>
    <ligand>
        <name>FMN</name>
        <dbReference type="ChEBI" id="CHEBI:58210"/>
    </ligand>
</feature>
<evidence type="ECO:0000256" key="4">
    <source>
        <dbReference type="ARBA" id="ARBA00022643"/>
    </source>
</evidence>
<feature type="binding site" evidence="11">
    <location>
        <position position="177"/>
    </location>
    <ligand>
        <name>FMN</name>
        <dbReference type="ChEBI" id="CHEBI:58210"/>
    </ligand>
</feature>
<reference evidence="13 14" key="1">
    <citation type="submission" date="2018-12" db="EMBL/GenBank/DDBJ databases">
        <authorList>
            <person name="Chong R.A."/>
        </authorList>
    </citation>
    <scope>NUCLEOTIDE SEQUENCE [LARGE SCALE GENOMIC DNA]</scope>
    <source>
        <strain evidence="13 14">Tca</strain>
    </source>
</reference>
<dbReference type="GO" id="GO:0000049">
    <property type="term" value="F:tRNA binding"/>
    <property type="evidence" value="ECO:0007669"/>
    <property type="project" value="UniProtKB-KW"/>
</dbReference>
<feature type="binding site" evidence="11">
    <location>
        <begin position="239"/>
        <end position="240"/>
    </location>
    <ligand>
        <name>FMN</name>
        <dbReference type="ChEBI" id="CHEBI:58210"/>
    </ligand>
</feature>
<dbReference type="InterPro" id="IPR001269">
    <property type="entry name" value="DUS_fam"/>
</dbReference>
<dbReference type="NCBIfam" id="NF008774">
    <property type="entry name" value="PRK11815.1"/>
    <property type="match status" value="1"/>
</dbReference>
<evidence type="ECO:0000256" key="3">
    <source>
        <dbReference type="ARBA" id="ARBA00022630"/>
    </source>
</evidence>
<reference evidence="13 14" key="2">
    <citation type="submission" date="2019-05" db="EMBL/GenBank/DDBJ databases">
        <title>Genome evolution of the obligate endosymbiont Buchnera aphidicola.</title>
        <authorList>
            <person name="Moran N.A."/>
        </authorList>
    </citation>
    <scope>NUCLEOTIDE SEQUENCE [LARGE SCALE GENOMIC DNA]</scope>
    <source>
        <strain evidence="13 14">Tca</strain>
    </source>
</reference>
<keyword evidence="3 9" id="KW-0285">Flavoprotein</keyword>
<keyword evidence="14" id="KW-1185">Reference proteome</keyword>
<dbReference type="PROSITE" id="PS01136">
    <property type="entry name" value="UPF0034"/>
    <property type="match status" value="1"/>
</dbReference>
<feature type="binding site" evidence="11">
    <location>
        <position position="144"/>
    </location>
    <ligand>
        <name>FMN</name>
        <dbReference type="ChEBI" id="CHEBI:58210"/>
    </ligand>
</feature>
<proteinExistence type="inferred from homology"/>
<accession>A0A4D6YP71</accession>
<gene>
    <name evidence="13" type="primary">dusA</name>
    <name evidence="13" type="ORF">D9V80_02190</name>
</gene>
<evidence type="ECO:0000256" key="11">
    <source>
        <dbReference type="PIRSR" id="PIRSR006621-2"/>
    </source>
</evidence>
<evidence type="ECO:0000313" key="14">
    <source>
        <dbReference type="Proteomes" id="UP000298782"/>
    </source>
</evidence>
<feature type="domain" description="DUS-like FMN-binding" evidence="12">
    <location>
        <begin position="20"/>
        <end position="315"/>
    </location>
</feature>
<dbReference type="InterPro" id="IPR004653">
    <property type="entry name" value="DusA"/>
</dbReference>
<dbReference type="PANTHER" id="PTHR42907">
    <property type="entry name" value="FMN-LINKED OXIDOREDUCTASES SUPERFAMILY PROTEIN"/>
    <property type="match status" value="1"/>
</dbReference>
<comment type="function">
    <text evidence="9">Catalyzes the synthesis of 5,6-dihydrouridine (D), a modified base found in the D-loop of most tRNAs, via the reduction of the C5-C6 double bond in target uridines.</text>
</comment>
<evidence type="ECO:0000256" key="9">
    <source>
        <dbReference type="PIRNR" id="PIRNR006621"/>
    </source>
</evidence>
<feature type="binding site" evidence="11">
    <location>
        <position position="75"/>
    </location>
    <ligand>
        <name>FMN</name>
        <dbReference type="ChEBI" id="CHEBI:58210"/>
    </ligand>
</feature>
<dbReference type="CDD" id="cd02801">
    <property type="entry name" value="DUS_like_FMN"/>
    <property type="match status" value="1"/>
</dbReference>
<dbReference type="OrthoDB" id="9783413at2"/>
<dbReference type="PANTHER" id="PTHR42907:SF1">
    <property type="entry name" value="FMN-LINKED OXIDOREDUCTASES SUPERFAMILY PROTEIN"/>
    <property type="match status" value="1"/>
</dbReference>
<keyword evidence="6" id="KW-0521">NADP</keyword>
<organism evidence="13 14">
    <name type="scientific">Buchnera aphidicola</name>
    <name type="common">Thelaxes californica</name>
    <dbReference type="NCBI Taxonomy" id="1315998"/>
    <lineage>
        <taxon>Bacteria</taxon>
        <taxon>Pseudomonadati</taxon>
        <taxon>Pseudomonadota</taxon>
        <taxon>Gammaproteobacteria</taxon>
        <taxon>Enterobacterales</taxon>
        <taxon>Erwiniaceae</taxon>
        <taxon>Buchnera</taxon>
    </lineage>
</organism>
<dbReference type="Proteomes" id="UP000298782">
    <property type="component" value="Chromosome"/>
</dbReference>